<reference evidence="1 2" key="1">
    <citation type="submission" date="2014-07" db="EMBL/GenBank/DDBJ databases">
        <title>Draft genome sequence of Thalassospira profundimaris S25-3-2.</title>
        <authorList>
            <person name="Lai Q."/>
            <person name="Shao Z."/>
        </authorList>
    </citation>
    <scope>NUCLEOTIDE SEQUENCE [LARGE SCALE GENOMIC DNA]</scope>
    <source>
        <strain evidence="1 2">S25-3-2</strain>
    </source>
</reference>
<dbReference type="CDD" id="cd07067">
    <property type="entry name" value="HP_PGM_like"/>
    <property type="match status" value="1"/>
</dbReference>
<comment type="caution">
    <text evidence="1">The sequence shown here is derived from an EMBL/GenBank/DDBJ whole genome shotgun (WGS) entry which is preliminary data.</text>
</comment>
<gene>
    <name evidence="1" type="ORF">TH25_09730</name>
</gene>
<name>A0A367XEM5_9PROT</name>
<dbReference type="Proteomes" id="UP000252517">
    <property type="component" value="Unassembled WGS sequence"/>
</dbReference>
<protein>
    <submittedName>
        <fullName evidence="1">Phosphoglycerate mutase</fullName>
    </submittedName>
</protein>
<accession>A0A367XEM5</accession>
<evidence type="ECO:0000313" key="1">
    <source>
        <dbReference type="EMBL" id="RCK51241.1"/>
    </source>
</evidence>
<sequence length="202" mass="22794">MQADFSFAVLRHGATSWNRDGRIQGHSDIGLLPETRDQLHRLRLPGEWADQPWYTSPLKRTGETMSALGIDVVGALPAFIEMNWGQWEGRKLADIRAAQGDAMQQNEDRGWDFRPEGGESPRDVLQRVLAFLRQWPNGDFGVTTHKGVIRALYAHARGWNMLGKSPDKLRWDALHVFRWSAAKGLSVSQLNVPLIPIKGHLP</sequence>
<dbReference type="InterPro" id="IPR029033">
    <property type="entry name" value="His_PPase_superfam"/>
</dbReference>
<dbReference type="InterPro" id="IPR050275">
    <property type="entry name" value="PGM_Phosphatase"/>
</dbReference>
<dbReference type="Pfam" id="PF00300">
    <property type="entry name" value="His_Phos_1"/>
    <property type="match status" value="1"/>
</dbReference>
<dbReference type="SMART" id="SM00855">
    <property type="entry name" value="PGAM"/>
    <property type="match status" value="1"/>
</dbReference>
<dbReference type="PANTHER" id="PTHR48100">
    <property type="entry name" value="BROAD-SPECIFICITY PHOSPHATASE YOR283W-RELATED"/>
    <property type="match status" value="1"/>
</dbReference>
<proteinExistence type="predicted"/>
<dbReference type="EMBL" id="JPWH01000006">
    <property type="protein sequence ID" value="RCK51241.1"/>
    <property type="molecule type" value="Genomic_DNA"/>
</dbReference>
<dbReference type="SUPFAM" id="SSF53254">
    <property type="entry name" value="Phosphoglycerate mutase-like"/>
    <property type="match status" value="1"/>
</dbReference>
<organism evidence="1 2">
    <name type="scientific">Thalassospira profundimaris</name>
    <dbReference type="NCBI Taxonomy" id="502049"/>
    <lineage>
        <taxon>Bacteria</taxon>
        <taxon>Pseudomonadati</taxon>
        <taxon>Pseudomonadota</taxon>
        <taxon>Alphaproteobacteria</taxon>
        <taxon>Rhodospirillales</taxon>
        <taxon>Thalassospiraceae</taxon>
        <taxon>Thalassospira</taxon>
    </lineage>
</organism>
<dbReference type="AlphaFoldDB" id="A0A367XEM5"/>
<evidence type="ECO:0000313" key="2">
    <source>
        <dbReference type="Proteomes" id="UP000252517"/>
    </source>
</evidence>
<dbReference type="OrthoDB" id="9781415at2"/>
<dbReference type="GO" id="GO:0016791">
    <property type="term" value="F:phosphatase activity"/>
    <property type="evidence" value="ECO:0007669"/>
    <property type="project" value="TreeGrafter"/>
</dbReference>
<dbReference type="Gene3D" id="3.40.50.1240">
    <property type="entry name" value="Phosphoglycerate mutase-like"/>
    <property type="match status" value="1"/>
</dbReference>
<dbReference type="InterPro" id="IPR013078">
    <property type="entry name" value="His_Pase_superF_clade-1"/>
</dbReference>